<evidence type="ECO:0000256" key="3">
    <source>
        <dbReference type="ARBA" id="ARBA00022737"/>
    </source>
</evidence>
<feature type="non-terminal residue" evidence="7">
    <location>
        <position position="298"/>
    </location>
</feature>
<dbReference type="PANTHER" id="PTHR23301">
    <property type="entry name" value="CHITIN BINDING PERITROPHIN-A"/>
    <property type="match status" value="1"/>
</dbReference>
<proteinExistence type="predicted"/>
<evidence type="ECO:0000256" key="4">
    <source>
        <dbReference type="ARBA" id="ARBA00023157"/>
    </source>
</evidence>
<keyword evidence="2" id="KW-0732">Signal</keyword>
<keyword evidence="4" id="KW-1015">Disulfide bond</keyword>
<keyword evidence="5" id="KW-0325">Glycoprotein</keyword>
<reference evidence="8" key="1">
    <citation type="submission" date="2012-08" db="EMBL/GenBank/DDBJ databases">
        <title>The Genome Sequence of Wuchereria bancrofti.</title>
        <authorList>
            <person name="Nutman T.B."/>
            <person name="Fink D.L."/>
            <person name="Russ C."/>
            <person name="Young S."/>
            <person name="Zeng Q."/>
            <person name="Koehrsen M."/>
            <person name="Alvarado L."/>
            <person name="Berlin A."/>
            <person name="Chapman S.B."/>
            <person name="Chen Z."/>
            <person name="Freedman E."/>
            <person name="Gellesch M."/>
            <person name="Goldberg J."/>
            <person name="Griggs A."/>
            <person name="Gujja S."/>
            <person name="Heilman E.R."/>
            <person name="Heiman D."/>
            <person name="Hepburn T."/>
            <person name="Howarth C."/>
            <person name="Jen D."/>
            <person name="Larson L."/>
            <person name="Lewis B."/>
            <person name="Mehta T."/>
            <person name="Park D."/>
            <person name="Pearson M."/>
            <person name="Roberts A."/>
            <person name="Saif S."/>
            <person name="Shea T."/>
            <person name="Shenoy N."/>
            <person name="Sisk P."/>
            <person name="Stolte C."/>
            <person name="Sykes S."/>
            <person name="Walk T."/>
            <person name="White J."/>
            <person name="Yandava C."/>
            <person name="Haas B."/>
            <person name="Henn M.R."/>
            <person name="Nusbaum C."/>
            <person name="Birren B."/>
        </authorList>
    </citation>
    <scope>NUCLEOTIDE SEQUENCE [LARGE SCALE GENOMIC DNA]</scope>
    <source>
        <strain evidence="8">NA</strain>
    </source>
</reference>
<protein>
    <recommendedName>
        <fullName evidence="6">Chitin-binding type-2 domain-containing protein</fullName>
    </recommendedName>
</protein>
<evidence type="ECO:0000256" key="2">
    <source>
        <dbReference type="ARBA" id="ARBA00022729"/>
    </source>
</evidence>
<feature type="non-terminal residue" evidence="7">
    <location>
        <position position="1"/>
    </location>
</feature>
<dbReference type="GO" id="GO:0005576">
    <property type="term" value="C:extracellular region"/>
    <property type="evidence" value="ECO:0007669"/>
    <property type="project" value="InterPro"/>
</dbReference>
<dbReference type="InterPro" id="IPR002557">
    <property type="entry name" value="Chitin-bd_dom"/>
</dbReference>
<feature type="domain" description="Chitin-binding type-2" evidence="6">
    <location>
        <begin position="158"/>
        <end position="214"/>
    </location>
</feature>
<name>J9EG34_WUCBA</name>
<evidence type="ECO:0000313" key="8">
    <source>
        <dbReference type="Proteomes" id="UP000004810"/>
    </source>
</evidence>
<evidence type="ECO:0000313" key="7">
    <source>
        <dbReference type="EMBL" id="EJW74374.1"/>
    </source>
</evidence>
<keyword evidence="3" id="KW-0677">Repeat</keyword>
<dbReference type="InterPro" id="IPR051940">
    <property type="entry name" value="Chitin_bind-dev_reg"/>
</dbReference>
<sequence length="298" mass="32501">CRCKGQQDGLYAAGCTEKFYSCSNGISTGHECPKDLVFNVDSGFCDYPVNVVACGGQGLMIDDEVDIDEKGTASNLISGCSILEDGIYGLSPCGSGFYHCWRGATSFAKCAFDLVFNPSLNRCDFRENVAGCLQYNMTSDKIKKPVYGITIKPAEDGTSKCEKLSDGFYVEGCNRIYYACANGKTFYMNCPWNLAFNYRSGTCDEPSIVEACRDISSEKMHPSLFDSTAPLMPSCTTLPNGPYQFGLCLADYILCRDGIINLASCPDPMVFNPDSSRCALRSDVVACEKVNQSTKNKL</sequence>
<comment type="caution">
    <text evidence="7">The sequence shown here is derived from an EMBL/GenBank/DDBJ whole genome shotgun (WGS) entry which is preliminary data.</text>
</comment>
<keyword evidence="1" id="KW-0147">Chitin-binding</keyword>
<dbReference type="AlphaFoldDB" id="J9EG34"/>
<gene>
    <name evidence="7" type="ORF">WUBG_14719</name>
</gene>
<dbReference type="Gene3D" id="2.170.140.10">
    <property type="entry name" value="Chitin binding domain"/>
    <property type="match status" value="4"/>
</dbReference>
<organism evidence="7 8">
    <name type="scientific">Wuchereria bancrofti</name>
    <dbReference type="NCBI Taxonomy" id="6293"/>
    <lineage>
        <taxon>Eukaryota</taxon>
        <taxon>Metazoa</taxon>
        <taxon>Ecdysozoa</taxon>
        <taxon>Nematoda</taxon>
        <taxon>Chromadorea</taxon>
        <taxon>Rhabditida</taxon>
        <taxon>Spirurina</taxon>
        <taxon>Spiruromorpha</taxon>
        <taxon>Filarioidea</taxon>
        <taxon>Onchocercidae</taxon>
        <taxon>Wuchereria</taxon>
    </lineage>
</organism>
<feature type="domain" description="Chitin-binding type-2" evidence="6">
    <location>
        <begin position="232"/>
        <end position="289"/>
    </location>
</feature>
<evidence type="ECO:0000256" key="1">
    <source>
        <dbReference type="ARBA" id="ARBA00022669"/>
    </source>
</evidence>
<dbReference type="GO" id="GO:0008061">
    <property type="term" value="F:chitin binding"/>
    <property type="evidence" value="ECO:0007669"/>
    <property type="project" value="UniProtKB-KW"/>
</dbReference>
<dbReference type="SMART" id="SM00494">
    <property type="entry name" value="ChtBD2"/>
    <property type="match status" value="4"/>
</dbReference>
<dbReference type="Proteomes" id="UP000004810">
    <property type="component" value="Unassembled WGS sequence"/>
</dbReference>
<dbReference type="SUPFAM" id="SSF57625">
    <property type="entry name" value="Invertebrate chitin-binding proteins"/>
    <property type="match status" value="4"/>
</dbReference>
<accession>J9EG34</accession>
<feature type="domain" description="Chitin-binding type-2" evidence="6">
    <location>
        <begin position="1"/>
        <end position="56"/>
    </location>
</feature>
<evidence type="ECO:0000259" key="6">
    <source>
        <dbReference type="PROSITE" id="PS50940"/>
    </source>
</evidence>
<dbReference type="Pfam" id="PF01607">
    <property type="entry name" value="CBM_14"/>
    <property type="match status" value="4"/>
</dbReference>
<dbReference type="InterPro" id="IPR036508">
    <property type="entry name" value="Chitin-bd_dom_sf"/>
</dbReference>
<evidence type="ECO:0000256" key="5">
    <source>
        <dbReference type="ARBA" id="ARBA00023180"/>
    </source>
</evidence>
<dbReference type="PROSITE" id="PS50940">
    <property type="entry name" value="CHIT_BIND_II"/>
    <property type="match status" value="4"/>
</dbReference>
<dbReference type="EMBL" id="ADBV01012354">
    <property type="protein sequence ID" value="EJW74374.1"/>
    <property type="molecule type" value="Genomic_DNA"/>
</dbReference>
<dbReference type="PANTHER" id="PTHR23301:SF0">
    <property type="entry name" value="CHITIN-BINDING TYPE-2 DOMAIN-CONTAINING PROTEIN-RELATED"/>
    <property type="match status" value="1"/>
</dbReference>
<feature type="domain" description="Chitin-binding type-2" evidence="6">
    <location>
        <begin position="77"/>
        <end position="134"/>
    </location>
</feature>